<keyword evidence="10" id="KW-1185">Reference proteome</keyword>
<evidence type="ECO:0000256" key="3">
    <source>
        <dbReference type="ARBA" id="ARBA00018596"/>
    </source>
</evidence>
<evidence type="ECO:0000313" key="9">
    <source>
        <dbReference type="EMBL" id="TDL17712.1"/>
    </source>
</evidence>
<evidence type="ECO:0000256" key="2">
    <source>
        <dbReference type="ARBA" id="ARBA00007299"/>
    </source>
</evidence>
<dbReference type="InterPro" id="IPR007185">
    <property type="entry name" value="DNA_pol_a/d/e_bsu"/>
</dbReference>
<gene>
    <name evidence="9" type="ORF">BD410DRAFT_794010</name>
</gene>
<accession>A0A4Y7PS71</accession>
<comment type="function">
    <text evidence="6">Accessory subunit of the DNA polymerase alpha complex (also known as the alpha DNA polymerase-primase complex) which plays an essential role in the initiation of DNA synthesis.</text>
</comment>
<evidence type="ECO:0000256" key="6">
    <source>
        <dbReference type="PIRNR" id="PIRNR018300"/>
    </source>
</evidence>
<evidence type="ECO:0000256" key="1">
    <source>
        <dbReference type="ARBA" id="ARBA00004123"/>
    </source>
</evidence>
<dbReference type="InterPro" id="IPR016722">
    <property type="entry name" value="DNA_pol_alpha_bsu"/>
</dbReference>
<dbReference type="GO" id="GO:0005658">
    <property type="term" value="C:alpha DNA polymerase:primase complex"/>
    <property type="evidence" value="ECO:0007669"/>
    <property type="project" value="TreeGrafter"/>
</dbReference>
<dbReference type="OrthoDB" id="336885at2759"/>
<dbReference type="PANTHER" id="PTHR23061">
    <property type="entry name" value="DNA POLYMERASE 2 ALPHA 70 KDA SUBUNIT"/>
    <property type="match status" value="1"/>
</dbReference>
<reference evidence="9 10" key="1">
    <citation type="submission" date="2018-06" db="EMBL/GenBank/DDBJ databases">
        <title>A transcriptomic atlas of mushroom development highlights an independent origin of complex multicellularity.</title>
        <authorList>
            <consortium name="DOE Joint Genome Institute"/>
            <person name="Krizsan K."/>
            <person name="Almasi E."/>
            <person name="Merenyi Z."/>
            <person name="Sahu N."/>
            <person name="Viragh M."/>
            <person name="Koszo T."/>
            <person name="Mondo S."/>
            <person name="Kiss B."/>
            <person name="Balint B."/>
            <person name="Kues U."/>
            <person name="Barry K."/>
            <person name="Hegedus J.C."/>
            <person name="Henrissat B."/>
            <person name="Johnson J."/>
            <person name="Lipzen A."/>
            <person name="Ohm R."/>
            <person name="Nagy I."/>
            <person name="Pangilinan J."/>
            <person name="Yan J."/>
            <person name="Xiong Y."/>
            <person name="Grigoriev I.V."/>
            <person name="Hibbett D.S."/>
            <person name="Nagy L.G."/>
        </authorList>
    </citation>
    <scope>NUCLEOTIDE SEQUENCE [LARGE SCALE GENOMIC DNA]</scope>
    <source>
        <strain evidence="9 10">SZMC22713</strain>
    </source>
</reference>
<evidence type="ECO:0000259" key="8">
    <source>
        <dbReference type="Pfam" id="PF22062"/>
    </source>
</evidence>
<feature type="domain" description="DNA polymerase alpha/delta/epsilon subunit B" evidence="7">
    <location>
        <begin position="313"/>
        <end position="541"/>
    </location>
</feature>
<comment type="similarity">
    <text evidence="2 6">Belongs to the DNA polymerase alpha subunit B family.</text>
</comment>
<dbReference type="AlphaFoldDB" id="A0A4Y7PS71"/>
<sequence length="583" mass="63889">MVDVRNDLVKRFVDAQNDDKLLSELTNICQQYTISPEDLFYKWEAMNYNRPMAHLGSVSLDVFTMDSVHALKAALHSDAAAKTKKLQQRAALNASMGRSKAETGLRFSKSALASGAAVTPGAAGIMGAGSSKVSIRVSFKGPSDNPNERKKRRYRYMYEKISERSEVLDEQIDEFGEIVRKYYNFEDLGDPSSTTEEEIIVVGRICNATSTPTTPAPPKLTDSSLFLESSRMMGSGARVPLRFDAQLKVRGGIRGAGSVGLFPGALVALKGKNGGGGYFGVSEMLGIPPLTIDPSSQGGKLGVKAERGAFTMCIACGPYTPDSELEFKPLASFLDKIKTSRPAVLLLQGPFIDASHSLIKSGDVDYTPPELFHQRFAERLRDFLSASPDSLIILVPSVRDVLSDHPVSPQCELSNEFAFDPRVRLLPNPCRFSINGISFAASSVDVLFHLRNQEFMVRGEEVESWPATGDAPGNDAMANMCRHLFQQRSFYPIYPVPAEMSHDINLDVTHVEGMRLDSSDPRCDYAPDVLVVPSRLKHFSKVVDGTMAVNPSYLTKGTYATLHVGDNTSAPVKDRMKCEVHKL</sequence>
<dbReference type="GO" id="GO:0006270">
    <property type="term" value="P:DNA replication initiation"/>
    <property type="evidence" value="ECO:0007669"/>
    <property type="project" value="TreeGrafter"/>
</dbReference>
<evidence type="ECO:0000256" key="4">
    <source>
        <dbReference type="ARBA" id="ARBA00022705"/>
    </source>
</evidence>
<protein>
    <recommendedName>
        <fullName evidence="3 6">DNA polymerase alpha subunit B</fullName>
    </recommendedName>
</protein>
<name>A0A4Y7PS71_9AGAM</name>
<dbReference type="STRING" id="50990.A0A4Y7PS71"/>
<organism evidence="9 10">
    <name type="scientific">Rickenella mellea</name>
    <dbReference type="NCBI Taxonomy" id="50990"/>
    <lineage>
        <taxon>Eukaryota</taxon>
        <taxon>Fungi</taxon>
        <taxon>Dikarya</taxon>
        <taxon>Basidiomycota</taxon>
        <taxon>Agaricomycotina</taxon>
        <taxon>Agaricomycetes</taxon>
        <taxon>Hymenochaetales</taxon>
        <taxon>Rickenellaceae</taxon>
        <taxon>Rickenella</taxon>
    </lineage>
</organism>
<evidence type="ECO:0000256" key="5">
    <source>
        <dbReference type="ARBA" id="ARBA00023242"/>
    </source>
</evidence>
<dbReference type="PIRSF" id="PIRSF018300">
    <property type="entry name" value="DNA_pol_alph_2"/>
    <property type="match status" value="1"/>
</dbReference>
<dbReference type="PANTHER" id="PTHR23061:SF12">
    <property type="entry name" value="DNA POLYMERASE ALPHA SUBUNIT B"/>
    <property type="match status" value="1"/>
</dbReference>
<evidence type="ECO:0000259" key="7">
    <source>
        <dbReference type="Pfam" id="PF04042"/>
    </source>
</evidence>
<dbReference type="Pfam" id="PF04042">
    <property type="entry name" value="DNA_pol_E_B"/>
    <property type="match status" value="1"/>
</dbReference>
<keyword evidence="4 6" id="KW-0235">DNA replication</keyword>
<dbReference type="Gene3D" id="3.60.21.60">
    <property type="match status" value="2"/>
</dbReference>
<dbReference type="Proteomes" id="UP000294933">
    <property type="component" value="Unassembled WGS sequence"/>
</dbReference>
<dbReference type="GO" id="GO:0003677">
    <property type="term" value="F:DNA binding"/>
    <property type="evidence" value="ECO:0007669"/>
    <property type="project" value="InterPro"/>
</dbReference>
<comment type="subcellular location">
    <subcellularLocation>
        <location evidence="1 6">Nucleus</location>
    </subcellularLocation>
</comment>
<evidence type="ECO:0000313" key="10">
    <source>
        <dbReference type="Proteomes" id="UP000294933"/>
    </source>
</evidence>
<dbReference type="EMBL" id="ML170217">
    <property type="protein sequence ID" value="TDL17712.1"/>
    <property type="molecule type" value="Genomic_DNA"/>
</dbReference>
<keyword evidence="5 6" id="KW-0539">Nucleus</keyword>
<dbReference type="VEuPathDB" id="FungiDB:BD410DRAFT_794010"/>
<proteinExistence type="inferred from homology"/>
<feature type="domain" description="DNA polymerase alpha subunit B OB" evidence="8">
    <location>
        <begin position="165"/>
        <end position="285"/>
    </location>
</feature>
<dbReference type="Pfam" id="PF22062">
    <property type="entry name" value="OB_DPOA2"/>
    <property type="match status" value="1"/>
</dbReference>
<dbReference type="InterPro" id="IPR054300">
    <property type="entry name" value="OB_DPOA2"/>
</dbReference>